<keyword evidence="2" id="KW-0547">Nucleotide-binding</keyword>
<dbReference type="SUPFAM" id="SSF63862">
    <property type="entry name" value="Thiamin pyrophosphokinase, substrate-binding domain"/>
    <property type="match status" value="1"/>
</dbReference>
<dbReference type="PANTHER" id="PTHR41299">
    <property type="entry name" value="THIAMINE PYROPHOSPHOKINASE"/>
    <property type="match status" value="1"/>
</dbReference>
<accession>A0AAX2ZEI5</accession>
<dbReference type="CDD" id="cd07995">
    <property type="entry name" value="TPK"/>
    <property type="match status" value="1"/>
</dbReference>
<dbReference type="Pfam" id="PF04263">
    <property type="entry name" value="TPK_catalytic"/>
    <property type="match status" value="1"/>
</dbReference>
<evidence type="ECO:0000313" key="8">
    <source>
        <dbReference type="Proteomes" id="UP001198983"/>
    </source>
</evidence>
<evidence type="ECO:0000256" key="4">
    <source>
        <dbReference type="ARBA" id="ARBA00022840"/>
    </source>
</evidence>
<sequence length="216" mass="24721">MKVCIILNGEIKNYDKTKEIILREKYDFIIGADGGCNHLYKMNIIPNYIIGDLDSINNDLVDYYKNKNVFFKKYPSHKDETDSEICIYLAKELKAEEIDFYGSLGGRIDHTLANIGLMHYVREMNITPRIITSEEEITIIRNEEIILHGKKGDTVSVVPIMADVNNITLKKLEYPLNNAKMGYLSSLGISNVMLEDECIIKIEDGYALIIRNYNLA</sequence>
<dbReference type="SUPFAM" id="SSF63999">
    <property type="entry name" value="Thiamin pyrophosphokinase, catalytic domain"/>
    <property type="match status" value="1"/>
</dbReference>
<reference evidence="7 8" key="1">
    <citation type="journal article" date="2023" name="Int. J. Syst. Evol. Microbiol.">
        <title>Terrisporobacter hibernicus sp. nov., isolated from bovine faeces in Northern Ireland.</title>
        <authorList>
            <person name="Mitchell M."/>
            <person name="Nguyen S.V."/>
            <person name="Connor M."/>
            <person name="Fairley D.J."/>
            <person name="Donoghue O."/>
            <person name="Marshall H."/>
            <person name="Koolman L."/>
            <person name="McMullan G."/>
            <person name="Schaffer K.E."/>
            <person name="McGrath J.W."/>
            <person name="Fanning S."/>
        </authorList>
    </citation>
    <scope>NUCLEOTIDE SEQUENCE [LARGE SCALE GENOMIC DNA]</scope>
    <source>
        <strain evidence="7 8">MCA3</strain>
    </source>
</reference>
<keyword evidence="1 7" id="KW-0808">Transferase</keyword>
<dbReference type="EC" id="2.7.6.2" evidence="5"/>
<dbReference type="GO" id="GO:0004788">
    <property type="term" value="F:thiamine diphosphokinase activity"/>
    <property type="evidence" value="ECO:0007669"/>
    <property type="project" value="UniProtKB-UniRule"/>
</dbReference>
<evidence type="ECO:0000256" key="2">
    <source>
        <dbReference type="ARBA" id="ARBA00022741"/>
    </source>
</evidence>
<dbReference type="PANTHER" id="PTHR41299:SF1">
    <property type="entry name" value="THIAMINE PYROPHOSPHOKINASE"/>
    <property type="match status" value="1"/>
</dbReference>
<dbReference type="GO" id="GO:0009229">
    <property type="term" value="P:thiamine diphosphate biosynthetic process"/>
    <property type="evidence" value="ECO:0007669"/>
    <property type="project" value="InterPro"/>
</dbReference>
<protein>
    <recommendedName>
        <fullName evidence="5">Thiamine diphosphokinase</fullName>
        <ecNumber evidence="5">2.7.6.2</ecNumber>
    </recommendedName>
</protein>
<name>A0AAX2ZEI5_9FIRM</name>
<gene>
    <name evidence="7" type="ORF">JW646_14365</name>
</gene>
<dbReference type="InterPro" id="IPR036371">
    <property type="entry name" value="TPK_B1-bd_sf"/>
</dbReference>
<dbReference type="GO" id="GO:0016301">
    <property type="term" value="F:kinase activity"/>
    <property type="evidence" value="ECO:0007669"/>
    <property type="project" value="UniProtKB-KW"/>
</dbReference>
<dbReference type="GO" id="GO:0005524">
    <property type="term" value="F:ATP binding"/>
    <property type="evidence" value="ECO:0007669"/>
    <property type="project" value="UniProtKB-KW"/>
</dbReference>
<evidence type="ECO:0000256" key="1">
    <source>
        <dbReference type="ARBA" id="ARBA00022679"/>
    </source>
</evidence>
<evidence type="ECO:0000256" key="5">
    <source>
        <dbReference type="NCBIfam" id="TIGR01378"/>
    </source>
</evidence>
<dbReference type="InterPro" id="IPR007373">
    <property type="entry name" value="Thiamin_PyroPKinase_B1-bd"/>
</dbReference>
<dbReference type="AlphaFoldDB" id="A0AAX2ZEI5"/>
<feature type="domain" description="Thiamin pyrophosphokinase thiamin-binding" evidence="6">
    <location>
        <begin position="149"/>
        <end position="208"/>
    </location>
</feature>
<dbReference type="InterPro" id="IPR007371">
    <property type="entry name" value="TPK_catalytic"/>
</dbReference>
<dbReference type="NCBIfam" id="TIGR01378">
    <property type="entry name" value="thi_PPkinase"/>
    <property type="match status" value="1"/>
</dbReference>
<keyword evidence="8" id="KW-1185">Reference proteome</keyword>
<evidence type="ECO:0000259" key="6">
    <source>
        <dbReference type="SMART" id="SM00983"/>
    </source>
</evidence>
<dbReference type="GO" id="GO:0006772">
    <property type="term" value="P:thiamine metabolic process"/>
    <property type="evidence" value="ECO:0007669"/>
    <property type="project" value="UniProtKB-UniRule"/>
</dbReference>
<evidence type="ECO:0000313" key="7">
    <source>
        <dbReference type="EMBL" id="UEL46812.1"/>
    </source>
</evidence>
<dbReference type="RefSeq" id="WP_074915289.1">
    <property type="nucleotide sequence ID" value="NZ_CP081135.1"/>
</dbReference>
<dbReference type="EMBL" id="CP081135">
    <property type="protein sequence ID" value="UEL46812.1"/>
    <property type="molecule type" value="Genomic_DNA"/>
</dbReference>
<dbReference type="Pfam" id="PF04265">
    <property type="entry name" value="TPK_B1_binding"/>
    <property type="match status" value="1"/>
</dbReference>
<dbReference type="GO" id="GO:0030975">
    <property type="term" value="F:thiamine binding"/>
    <property type="evidence" value="ECO:0007669"/>
    <property type="project" value="InterPro"/>
</dbReference>
<dbReference type="InterPro" id="IPR006282">
    <property type="entry name" value="Thi_PPkinase"/>
</dbReference>
<evidence type="ECO:0000256" key="3">
    <source>
        <dbReference type="ARBA" id="ARBA00022777"/>
    </source>
</evidence>
<dbReference type="SMART" id="SM00983">
    <property type="entry name" value="TPK_B1_binding"/>
    <property type="match status" value="1"/>
</dbReference>
<dbReference type="Proteomes" id="UP001198983">
    <property type="component" value="Chromosome"/>
</dbReference>
<keyword evidence="4" id="KW-0067">ATP-binding</keyword>
<dbReference type="InterPro" id="IPR036759">
    <property type="entry name" value="TPK_catalytic_sf"/>
</dbReference>
<dbReference type="Gene3D" id="3.40.50.10240">
    <property type="entry name" value="Thiamin pyrophosphokinase, catalytic domain"/>
    <property type="match status" value="1"/>
</dbReference>
<proteinExistence type="predicted"/>
<organism evidence="7 8">
    <name type="scientific">Terrisporobacter hibernicus</name>
    <dbReference type="NCBI Taxonomy" id="2813371"/>
    <lineage>
        <taxon>Bacteria</taxon>
        <taxon>Bacillati</taxon>
        <taxon>Bacillota</taxon>
        <taxon>Clostridia</taxon>
        <taxon>Peptostreptococcales</taxon>
        <taxon>Peptostreptococcaceae</taxon>
        <taxon>Terrisporobacter</taxon>
    </lineage>
</organism>
<keyword evidence="3" id="KW-0418">Kinase</keyword>
<dbReference type="InterPro" id="IPR053149">
    <property type="entry name" value="TPK"/>
</dbReference>
<dbReference type="KEGG" id="tem:JW646_14365"/>